<keyword evidence="3" id="KW-1133">Transmembrane helix</keyword>
<dbReference type="PANTHER" id="PTHR30576:SF0">
    <property type="entry name" value="UNDECAPRENYL-PHOSPHATE N-ACETYLGALACTOSAMINYL 1-PHOSPHATE TRANSFERASE-RELATED"/>
    <property type="match status" value="1"/>
</dbReference>
<feature type="transmembrane region" description="Helical" evidence="3">
    <location>
        <begin position="45"/>
        <end position="68"/>
    </location>
</feature>
<name>A0A9X1NQ09_9HYPH</name>
<organism evidence="5 6">
    <name type="scientific">Rhizobium quercicola</name>
    <dbReference type="NCBI Taxonomy" id="2901226"/>
    <lineage>
        <taxon>Bacteria</taxon>
        <taxon>Pseudomonadati</taxon>
        <taxon>Pseudomonadota</taxon>
        <taxon>Alphaproteobacteria</taxon>
        <taxon>Hyphomicrobiales</taxon>
        <taxon>Rhizobiaceae</taxon>
        <taxon>Rhizobium/Agrobacterium group</taxon>
        <taxon>Rhizobium</taxon>
    </lineage>
</organism>
<accession>A0A9X1NQ09</accession>
<keyword evidence="6" id="KW-1185">Reference proteome</keyword>
<keyword evidence="5" id="KW-0808">Transferase</keyword>
<dbReference type="InterPro" id="IPR003362">
    <property type="entry name" value="Bact_transf"/>
</dbReference>
<dbReference type="AlphaFoldDB" id="A0A9X1NQ09"/>
<proteinExistence type="inferred from homology"/>
<evidence type="ECO:0000313" key="5">
    <source>
        <dbReference type="EMBL" id="MCD7109052.1"/>
    </source>
</evidence>
<feature type="domain" description="Bacterial sugar transferase" evidence="4">
    <location>
        <begin position="40"/>
        <end position="226"/>
    </location>
</feature>
<dbReference type="PANTHER" id="PTHR30576">
    <property type="entry name" value="COLANIC BIOSYNTHESIS UDP-GLUCOSE LIPID CARRIER TRANSFERASE"/>
    <property type="match status" value="1"/>
</dbReference>
<keyword evidence="3" id="KW-0812">Transmembrane</keyword>
<evidence type="ECO:0000313" key="6">
    <source>
        <dbReference type="Proteomes" id="UP001139089"/>
    </source>
</evidence>
<sequence length="234" mass="25788">MKEFGAMTYVTAVPTSPAAYRGPLTSVGHSGSRTAHLVAKRALDIAVSFTALAVLLPFFLLVCIAIRLESKGSPIFSQVRWGVNCTRIRIYKFRSMRTDLCDASGVAQTTKNDPRITRLGAILRKTSIDELPQLVNVLLGHMSLVGPRCHAVGMLAADRLYEDLVPHYHDRHRIKPGLTGLAQVRGLRGPTTDAAKARARIACDIYYVHNYTFWMDMSIIGRTIMSELRGGSGF</sequence>
<dbReference type="GO" id="GO:0000271">
    <property type="term" value="P:polysaccharide biosynthetic process"/>
    <property type="evidence" value="ECO:0007669"/>
    <property type="project" value="UniProtKB-KW"/>
</dbReference>
<evidence type="ECO:0000256" key="2">
    <source>
        <dbReference type="ARBA" id="ARBA00023169"/>
    </source>
</evidence>
<protein>
    <submittedName>
        <fullName evidence="5">Sugar transferase</fullName>
    </submittedName>
</protein>
<evidence type="ECO:0000259" key="4">
    <source>
        <dbReference type="Pfam" id="PF02397"/>
    </source>
</evidence>
<reference evidence="5" key="1">
    <citation type="submission" date="2021-12" db="EMBL/GenBank/DDBJ databases">
        <authorList>
            <person name="Li Y."/>
        </authorList>
    </citation>
    <scope>NUCLEOTIDE SEQUENCE</scope>
    <source>
        <strain evidence="5">DKSPLA3</strain>
    </source>
</reference>
<dbReference type="Proteomes" id="UP001139089">
    <property type="component" value="Unassembled WGS sequence"/>
</dbReference>
<keyword evidence="3" id="KW-0472">Membrane</keyword>
<evidence type="ECO:0000256" key="1">
    <source>
        <dbReference type="ARBA" id="ARBA00006464"/>
    </source>
</evidence>
<comment type="similarity">
    <text evidence="1">Belongs to the bacterial sugar transferase family.</text>
</comment>
<evidence type="ECO:0000256" key="3">
    <source>
        <dbReference type="SAM" id="Phobius"/>
    </source>
</evidence>
<keyword evidence="2" id="KW-0270">Exopolysaccharide synthesis</keyword>
<dbReference type="EMBL" id="JAJOZR010000004">
    <property type="protein sequence ID" value="MCD7109052.1"/>
    <property type="molecule type" value="Genomic_DNA"/>
</dbReference>
<dbReference type="Pfam" id="PF02397">
    <property type="entry name" value="Bac_transf"/>
    <property type="match status" value="1"/>
</dbReference>
<gene>
    <name evidence="5" type="ORF">LRX75_08345</name>
</gene>
<dbReference type="GO" id="GO:0016780">
    <property type="term" value="F:phosphotransferase activity, for other substituted phosphate groups"/>
    <property type="evidence" value="ECO:0007669"/>
    <property type="project" value="TreeGrafter"/>
</dbReference>
<comment type="caution">
    <text evidence="5">The sequence shown here is derived from an EMBL/GenBank/DDBJ whole genome shotgun (WGS) entry which is preliminary data.</text>
</comment>